<feature type="binding site" evidence="4">
    <location>
        <begin position="139"/>
        <end position="147"/>
    </location>
    <ligand>
        <name>ATP</name>
        <dbReference type="ChEBI" id="CHEBI:30616"/>
    </ligand>
</feature>
<dbReference type="GO" id="GO:0009396">
    <property type="term" value="P:folic acid-containing compound biosynthetic process"/>
    <property type="evidence" value="ECO:0007669"/>
    <property type="project" value="TreeGrafter"/>
</dbReference>
<dbReference type="NCBIfam" id="TIGR02727">
    <property type="entry name" value="MTHFS_bact"/>
    <property type="match status" value="1"/>
</dbReference>
<dbReference type="Pfam" id="PF01812">
    <property type="entry name" value="5-FTHF_cyc-lig"/>
    <property type="match status" value="1"/>
</dbReference>
<accession>E6UAM6</accession>
<evidence type="ECO:0000256" key="3">
    <source>
        <dbReference type="ARBA" id="ARBA00022840"/>
    </source>
</evidence>
<name>E6UAM6_RUMA7</name>
<keyword evidence="5" id="KW-0460">Magnesium</keyword>
<dbReference type="GO" id="GO:0035999">
    <property type="term" value="P:tetrahydrofolate interconversion"/>
    <property type="evidence" value="ECO:0007669"/>
    <property type="project" value="TreeGrafter"/>
</dbReference>
<gene>
    <name evidence="6" type="ordered locus">Rumal_1955</name>
</gene>
<proteinExistence type="inferred from homology"/>
<dbReference type="eggNOG" id="COG0212">
    <property type="taxonomic scope" value="Bacteria"/>
</dbReference>
<dbReference type="SUPFAM" id="SSF100950">
    <property type="entry name" value="NagB/RpiA/CoA transferase-like"/>
    <property type="match status" value="1"/>
</dbReference>
<comment type="catalytic activity">
    <reaction evidence="5">
        <text>(6S)-5-formyl-5,6,7,8-tetrahydrofolate + ATP = (6R)-5,10-methenyltetrahydrofolate + ADP + phosphate</text>
        <dbReference type="Rhea" id="RHEA:10488"/>
        <dbReference type="ChEBI" id="CHEBI:30616"/>
        <dbReference type="ChEBI" id="CHEBI:43474"/>
        <dbReference type="ChEBI" id="CHEBI:57455"/>
        <dbReference type="ChEBI" id="CHEBI:57457"/>
        <dbReference type="ChEBI" id="CHEBI:456216"/>
        <dbReference type="EC" id="6.3.3.2"/>
    </reaction>
</comment>
<dbReference type="HOGENOM" id="CLU_066245_2_2_9"/>
<dbReference type="KEGG" id="ral:Rumal_1955"/>
<feature type="binding site" evidence="4">
    <location>
        <position position="52"/>
    </location>
    <ligand>
        <name>substrate</name>
    </ligand>
</feature>
<feature type="binding site" evidence="4">
    <location>
        <begin position="6"/>
        <end position="10"/>
    </location>
    <ligand>
        <name>ATP</name>
        <dbReference type="ChEBI" id="CHEBI:30616"/>
    </ligand>
</feature>
<keyword evidence="3 4" id="KW-0067">ATP-binding</keyword>
<dbReference type="RefSeq" id="WP_013498610.1">
    <property type="nucleotide sequence ID" value="NC_014833.1"/>
</dbReference>
<dbReference type="AlphaFoldDB" id="E6UAM6"/>
<reference evidence="6 7" key="1">
    <citation type="journal article" date="2011" name="J. Bacteriol.">
        <title>Complete genome of the cellulolytic ruminal bacterium Ruminococcus albus 7.</title>
        <authorList>
            <person name="Suen G."/>
            <person name="Stevenson D.M."/>
            <person name="Bruce D.C."/>
            <person name="Chertkov O."/>
            <person name="Copeland A."/>
            <person name="Cheng J.F."/>
            <person name="Detter C."/>
            <person name="Detter J.C."/>
            <person name="Goodwin L.A."/>
            <person name="Han C.S."/>
            <person name="Hauser L.J."/>
            <person name="Ivanova N.N."/>
            <person name="Kyrpides N.C."/>
            <person name="Land M.L."/>
            <person name="Lapidus A."/>
            <person name="Lucas S."/>
            <person name="Ovchinnikova G."/>
            <person name="Pitluck S."/>
            <person name="Tapia R."/>
            <person name="Woyke T."/>
            <person name="Boyum J."/>
            <person name="Mead D."/>
            <person name="Weimer P.J."/>
        </authorList>
    </citation>
    <scope>NUCLEOTIDE SEQUENCE [LARGE SCALE GENOMIC DNA]</scope>
    <source>
        <strain evidence="7">ATCC 27210 / DSM 20455 / JCM 14654 / NCDO 2250 / 7</strain>
    </source>
</reference>
<comment type="cofactor">
    <cofactor evidence="5">
        <name>Mg(2+)</name>
        <dbReference type="ChEBI" id="CHEBI:18420"/>
    </cofactor>
</comment>
<comment type="similarity">
    <text evidence="1 5">Belongs to the 5-formyltetrahydrofolate cyclo-ligase family.</text>
</comment>
<dbReference type="EC" id="6.3.3.2" evidence="5"/>
<keyword evidence="2 4" id="KW-0547">Nucleotide-binding</keyword>
<dbReference type="STRING" id="697329.Rumal_1955"/>
<dbReference type="OrthoDB" id="9801938at2"/>
<feature type="binding site" evidence="4">
    <location>
        <position position="57"/>
    </location>
    <ligand>
        <name>substrate</name>
    </ligand>
</feature>
<evidence type="ECO:0000313" key="6">
    <source>
        <dbReference type="EMBL" id="ADU22448.1"/>
    </source>
</evidence>
<dbReference type="PANTHER" id="PTHR23407">
    <property type="entry name" value="ATPASE INHIBITOR/5-FORMYLTETRAHYDROFOLATE CYCLO-LIGASE"/>
    <property type="match status" value="1"/>
</dbReference>
<dbReference type="PANTHER" id="PTHR23407:SF1">
    <property type="entry name" value="5-FORMYLTETRAHYDROFOLATE CYCLO-LIGASE"/>
    <property type="match status" value="1"/>
</dbReference>
<dbReference type="InterPro" id="IPR037171">
    <property type="entry name" value="NagB/RpiA_transferase-like"/>
</dbReference>
<dbReference type="InterPro" id="IPR024185">
    <property type="entry name" value="FTHF_cligase-like_sf"/>
</dbReference>
<dbReference type="EMBL" id="CP002403">
    <property type="protein sequence ID" value="ADU22448.1"/>
    <property type="molecule type" value="Genomic_DNA"/>
</dbReference>
<dbReference type="Gene3D" id="3.40.50.10420">
    <property type="entry name" value="NagB/RpiA/CoA transferase-like"/>
    <property type="match status" value="1"/>
</dbReference>
<dbReference type="GO" id="GO:0030272">
    <property type="term" value="F:5-formyltetrahydrofolate cyclo-ligase activity"/>
    <property type="evidence" value="ECO:0007669"/>
    <property type="project" value="UniProtKB-EC"/>
</dbReference>
<dbReference type="GO" id="GO:0046872">
    <property type="term" value="F:metal ion binding"/>
    <property type="evidence" value="ECO:0007669"/>
    <property type="project" value="UniProtKB-KW"/>
</dbReference>
<keyword evidence="6" id="KW-0436">Ligase</keyword>
<dbReference type="Proteomes" id="UP000006919">
    <property type="component" value="Chromosome"/>
</dbReference>
<dbReference type="InterPro" id="IPR002698">
    <property type="entry name" value="FTHF_cligase"/>
</dbReference>
<dbReference type="PIRSF" id="PIRSF006806">
    <property type="entry name" value="FTHF_cligase"/>
    <property type="match status" value="1"/>
</dbReference>
<dbReference type="GO" id="GO:0005524">
    <property type="term" value="F:ATP binding"/>
    <property type="evidence" value="ECO:0007669"/>
    <property type="project" value="UniProtKB-KW"/>
</dbReference>
<keyword evidence="5" id="KW-0479">Metal-binding</keyword>
<evidence type="ECO:0000313" key="7">
    <source>
        <dbReference type="Proteomes" id="UP000006919"/>
    </source>
</evidence>
<evidence type="ECO:0000256" key="2">
    <source>
        <dbReference type="ARBA" id="ARBA00022741"/>
    </source>
</evidence>
<sequence length="197" mass="22605">MSELTKQQLRKYFKDIRSSFTTEEKSVIDQKVFDCFVQNGILDNCSDILVYVSGDIEIGTRKIIDHILGRIMNGEKKRILCPRCENGNIMHFYRIDSFDDLECGHFGILEPKNSCERIDSFTESVCLVPGLSFDRLGYRLGFGKGFYDRFLTDFSGITVGLCCESCMTDGELPRDKYDISVDHIVTEKGWFKLKGKE</sequence>
<evidence type="ECO:0000256" key="1">
    <source>
        <dbReference type="ARBA" id="ARBA00010638"/>
    </source>
</evidence>
<organism evidence="6 7">
    <name type="scientific">Ruminococcus albus (strain ATCC 27210 / DSM 20455 / JCM 14654 / NCDO 2250 / 7)</name>
    <dbReference type="NCBI Taxonomy" id="697329"/>
    <lineage>
        <taxon>Bacteria</taxon>
        <taxon>Bacillati</taxon>
        <taxon>Bacillota</taxon>
        <taxon>Clostridia</taxon>
        <taxon>Eubacteriales</taxon>
        <taxon>Oscillospiraceae</taxon>
        <taxon>Ruminococcus</taxon>
    </lineage>
</organism>
<protein>
    <recommendedName>
        <fullName evidence="5">5-formyltetrahydrofolate cyclo-ligase</fullName>
        <ecNumber evidence="5">6.3.3.2</ecNumber>
    </recommendedName>
</protein>
<evidence type="ECO:0000256" key="4">
    <source>
        <dbReference type="PIRSR" id="PIRSR006806-1"/>
    </source>
</evidence>
<evidence type="ECO:0000256" key="5">
    <source>
        <dbReference type="RuleBase" id="RU361279"/>
    </source>
</evidence>